<evidence type="ECO:0000256" key="14">
    <source>
        <dbReference type="ARBA" id="ARBA00042301"/>
    </source>
</evidence>
<dbReference type="Proteomes" id="UP001378592">
    <property type="component" value="Unassembled WGS sequence"/>
</dbReference>
<evidence type="ECO:0000256" key="16">
    <source>
        <dbReference type="RuleBase" id="RU004070"/>
    </source>
</evidence>
<keyword evidence="5 16" id="KW-0547">Nucleotide-binding</keyword>
<evidence type="ECO:0000256" key="3">
    <source>
        <dbReference type="ARBA" id="ARBA00012551"/>
    </source>
</evidence>
<dbReference type="PANTHER" id="PTHR11630">
    <property type="entry name" value="DNA REPLICATION LICENSING FACTOR MCM FAMILY MEMBER"/>
    <property type="match status" value="1"/>
</dbReference>
<dbReference type="GO" id="GO:0006260">
    <property type="term" value="P:DNA replication"/>
    <property type="evidence" value="ECO:0007669"/>
    <property type="project" value="InterPro"/>
</dbReference>
<feature type="compositionally biased region" description="Polar residues" evidence="17">
    <location>
        <begin position="945"/>
        <end position="960"/>
    </location>
</feature>
<dbReference type="Gene3D" id="2.40.50.140">
    <property type="entry name" value="Nucleic acid-binding proteins"/>
    <property type="match status" value="1"/>
</dbReference>
<dbReference type="InterPro" id="IPR003593">
    <property type="entry name" value="AAA+_ATPase"/>
</dbReference>
<comment type="similarity">
    <text evidence="2 16">Belongs to the MCM family.</text>
</comment>
<feature type="domain" description="MCM C-terminal AAA(+) ATPase" evidence="18">
    <location>
        <begin position="302"/>
        <end position="505"/>
    </location>
</feature>
<dbReference type="InterPro" id="IPR041562">
    <property type="entry name" value="MCM_lid"/>
</dbReference>
<evidence type="ECO:0000256" key="5">
    <source>
        <dbReference type="ARBA" id="ARBA00022741"/>
    </source>
</evidence>
<dbReference type="EC" id="3.6.4.12" evidence="3"/>
<dbReference type="GO" id="GO:0042555">
    <property type="term" value="C:MCM complex"/>
    <property type="evidence" value="ECO:0007669"/>
    <property type="project" value="TreeGrafter"/>
</dbReference>
<evidence type="ECO:0000256" key="13">
    <source>
        <dbReference type="ARBA" id="ARBA00041085"/>
    </source>
</evidence>
<evidence type="ECO:0000256" key="11">
    <source>
        <dbReference type="ARBA" id="ARBA00023204"/>
    </source>
</evidence>
<dbReference type="SMART" id="SM00350">
    <property type="entry name" value="MCM"/>
    <property type="match status" value="1"/>
</dbReference>
<dbReference type="GO" id="GO:0016787">
    <property type="term" value="F:hydrolase activity"/>
    <property type="evidence" value="ECO:0007669"/>
    <property type="project" value="UniProtKB-KW"/>
</dbReference>
<evidence type="ECO:0000313" key="20">
    <source>
        <dbReference type="Proteomes" id="UP001378592"/>
    </source>
</evidence>
<evidence type="ECO:0000256" key="2">
    <source>
        <dbReference type="ARBA" id="ARBA00008010"/>
    </source>
</evidence>
<dbReference type="GO" id="GO:0000724">
    <property type="term" value="P:double-strand break repair via homologous recombination"/>
    <property type="evidence" value="ECO:0007669"/>
    <property type="project" value="TreeGrafter"/>
</dbReference>
<dbReference type="Gene3D" id="2.20.28.10">
    <property type="match status" value="1"/>
</dbReference>
<dbReference type="InterPro" id="IPR033762">
    <property type="entry name" value="MCM_OB"/>
</dbReference>
<dbReference type="InterPro" id="IPR031327">
    <property type="entry name" value="MCM"/>
</dbReference>
<evidence type="ECO:0000256" key="4">
    <source>
        <dbReference type="ARBA" id="ARBA00022705"/>
    </source>
</evidence>
<dbReference type="InterPro" id="IPR058768">
    <property type="entry name" value="MCM9_N"/>
</dbReference>
<proteinExistence type="inferred from homology"/>
<name>A0AAN9VIB6_9ORTH</name>
<dbReference type="Pfam" id="PF00493">
    <property type="entry name" value="MCM"/>
    <property type="match status" value="1"/>
</dbReference>
<accession>A0AAN9VIB6</accession>
<feature type="compositionally biased region" description="Basic and acidic residues" evidence="17">
    <location>
        <begin position="875"/>
        <end position="897"/>
    </location>
</feature>
<dbReference type="SUPFAM" id="SSF52540">
    <property type="entry name" value="P-loop containing nucleoside triphosphate hydrolases"/>
    <property type="match status" value="1"/>
</dbReference>
<dbReference type="InterPro" id="IPR018525">
    <property type="entry name" value="MCM_CS"/>
</dbReference>
<evidence type="ECO:0000256" key="1">
    <source>
        <dbReference type="ARBA" id="ARBA00004123"/>
    </source>
</evidence>
<comment type="caution">
    <text evidence="19">The sequence shown here is derived from an EMBL/GenBank/DDBJ whole genome shotgun (WGS) entry which is preliminary data.</text>
</comment>
<dbReference type="EMBL" id="JAZDUA010000278">
    <property type="protein sequence ID" value="KAK7862370.1"/>
    <property type="molecule type" value="Genomic_DNA"/>
</dbReference>
<keyword evidence="7" id="KW-0378">Hydrolase</keyword>
<evidence type="ECO:0000256" key="10">
    <source>
        <dbReference type="ARBA" id="ARBA00023125"/>
    </source>
</evidence>
<comment type="subcellular location">
    <subcellularLocation>
        <location evidence="1">Nucleus</location>
    </subcellularLocation>
</comment>
<organism evidence="19 20">
    <name type="scientific">Gryllus longicercus</name>
    <dbReference type="NCBI Taxonomy" id="2509291"/>
    <lineage>
        <taxon>Eukaryota</taxon>
        <taxon>Metazoa</taxon>
        <taxon>Ecdysozoa</taxon>
        <taxon>Arthropoda</taxon>
        <taxon>Hexapoda</taxon>
        <taxon>Insecta</taxon>
        <taxon>Pterygota</taxon>
        <taxon>Neoptera</taxon>
        <taxon>Polyneoptera</taxon>
        <taxon>Orthoptera</taxon>
        <taxon>Ensifera</taxon>
        <taxon>Gryllidea</taxon>
        <taxon>Grylloidea</taxon>
        <taxon>Gryllidae</taxon>
        <taxon>Gryllinae</taxon>
        <taxon>Gryllus</taxon>
    </lineage>
</organism>
<evidence type="ECO:0000313" key="19">
    <source>
        <dbReference type="EMBL" id="KAK7862370.1"/>
    </source>
</evidence>
<protein>
    <recommendedName>
        <fullName evidence="13">DNA helicase MCM9</fullName>
        <ecNumber evidence="3">3.6.4.12</ecNumber>
    </recommendedName>
    <alternativeName>
        <fullName evidence="14">Minichromosome maintenance 9</fullName>
    </alternativeName>
</protein>
<keyword evidence="8" id="KW-0347">Helicase</keyword>
<evidence type="ECO:0000259" key="18">
    <source>
        <dbReference type="PROSITE" id="PS50051"/>
    </source>
</evidence>
<keyword evidence="20" id="KW-1185">Reference proteome</keyword>
<gene>
    <name evidence="19" type="ORF">R5R35_014390</name>
</gene>
<keyword evidence="12" id="KW-0539">Nucleus</keyword>
<dbReference type="PANTHER" id="PTHR11630:SF48">
    <property type="entry name" value="DNA HELICASE MCM9"/>
    <property type="match status" value="1"/>
</dbReference>
<evidence type="ECO:0000256" key="17">
    <source>
        <dbReference type="SAM" id="MobiDB-lite"/>
    </source>
</evidence>
<keyword evidence="10 16" id="KW-0238">DNA-binding</keyword>
<keyword evidence="9 16" id="KW-0067">ATP-binding</keyword>
<dbReference type="PROSITE" id="PS00847">
    <property type="entry name" value="MCM_1"/>
    <property type="match status" value="1"/>
</dbReference>
<dbReference type="FunFam" id="3.40.50.300:FF:000671">
    <property type="entry name" value="DNA helicase MCM9 isoform X1"/>
    <property type="match status" value="1"/>
</dbReference>
<feature type="region of interest" description="Disordered" evidence="17">
    <location>
        <begin position="677"/>
        <end position="702"/>
    </location>
</feature>
<evidence type="ECO:0000256" key="15">
    <source>
        <dbReference type="ARBA" id="ARBA00047995"/>
    </source>
</evidence>
<feature type="region of interest" description="Disordered" evidence="17">
    <location>
        <begin position="1053"/>
        <end position="1073"/>
    </location>
</feature>
<dbReference type="GO" id="GO:0005524">
    <property type="term" value="F:ATP binding"/>
    <property type="evidence" value="ECO:0007669"/>
    <property type="project" value="UniProtKB-KW"/>
</dbReference>
<comment type="catalytic activity">
    <reaction evidence="15">
        <text>ATP + H2O = ADP + phosphate + H(+)</text>
        <dbReference type="Rhea" id="RHEA:13065"/>
        <dbReference type="ChEBI" id="CHEBI:15377"/>
        <dbReference type="ChEBI" id="CHEBI:15378"/>
        <dbReference type="ChEBI" id="CHEBI:30616"/>
        <dbReference type="ChEBI" id="CHEBI:43474"/>
        <dbReference type="ChEBI" id="CHEBI:456216"/>
        <dbReference type="EC" id="3.6.4.12"/>
    </reaction>
</comment>
<dbReference type="SMART" id="SM00382">
    <property type="entry name" value="AAA"/>
    <property type="match status" value="1"/>
</dbReference>
<feature type="region of interest" description="Disordered" evidence="17">
    <location>
        <begin position="875"/>
        <end position="905"/>
    </location>
</feature>
<dbReference type="Gene3D" id="3.40.50.300">
    <property type="entry name" value="P-loop containing nucleotide triphosphate hydrolases"/>
    <property type="match status" value="1"/>
</dbReference>
<keyword evidence="11" id="KW-0234">DNA repair</keyword>
<dbReference type="InterPro" id="IPR012340">
    <property type="entry name" value="NA-bd_OB-fold"/>
</dbReference>
<dbReference type="InterPro" id="IPR027417">
    <property type="entry name" value="P-loop_NTPase"/>
</dbReference>
<dbReference type="GO" id="GO:0017116">
    <property type="term" value="F:single-stranded DNA helicase activity"/>
    <property type="evidence" value="ECO:0007669"/>
    <property type="project" value="TreeGrafter"/>
</dbReference>
<dbReference type="SUPFAM" id="SSF50249">
    <property type="entry name" value="Nucleic acid-binding proteins"/>
    <property type="match status" value="1"/>
</dbReference>
<evidence type="ECO:0000256" key="8">
    <source>
        <dbReference type="ARBA" id="ARBA00022806"/>
    </source>
</evidence>
<dbReference type="PROSITE" id="PS50051">
    <property type="entry name" value="MCM_2"/>
    <property type="match status" value="1"/>
</dbReference>
<dbReference type="GO" id="GO:0003697">
    <property type="term" value="F:single-stranded DNA binding"/>
    <property type="evidence" value="ECO:0007669"/>
    <property type="project" value="TreeGrafter"/>
</dbReference>
<dbReference type="Pfam" id="PF17207">
    <property type="entry name" value="MCM_OB"/>
    <property type="match status" value="1"/>
</dbReference>
<evidence type="ECO:0000256" key="6">
    <source>
        <dbReference type="ARBA" id="ARBA00022763"/>
    </source>
</evidence>
<dbReference type="InterPro" id="IPR001208">
    <property type="entry name" value="MCM_dom"/>
</dbReference>
<keyword evidence="4" id="KW-0235">DNA replication</keyword>
<reference evidence="19 20" key="1">
    <citation type="submission" date="2024-03" db="EMBL/GenBank/DDBJ databases">
        <title>The genome assembly and annotation of the cricket Gryllus longicercus Weissman &amp; Gray.</title>
        <authorList>
            <person name="Szrajer S."/>
            <person name="Gray D."/>
            <person name="Ylla G."/>
        </authorList>
    </citation>
    <scope>NUCLEOTIDE SEQUENCE [LARGE SCALE GENOMIC DNA]</scope>
    <source>
        <strain evidence="19">DAG 2021-001</strain>
        <tissue evidence="19">Whole body minus gut</tissue>
    </source>
</reference>
<dbReference type="AlphaFoldDB" id="A0AAN9VIB6"/>
<evidence type="ECO:0000256" key="12">
    <source>
        <dbReference type="ARBA" id="ARBA00023242"/>
    </source>
</evidence>
<dbReference type="Pfam" id="PF17855">
    <property type="entry name" value="MCM_lid"/>
    <property type="match status" value="1"/>
</dbReference>
<evidence type="ECO:0000256" key="7">
    <source>
        <dbReference type="ARBA" id="ARBA00022801"/>
    </source>
</evidence>
<dbReference type="GO" id="GO:0005634">
    <property type="term" value="C:nucleus"/>
    <property type="evidence" value="ECO:0007669"/>
    <property type="project" value="UniProtKB-SubCell"/>
</dbReference>
<sequence length="1096" mass="122431">MSVIEDARIKSVFKEYALSKCSGDLLNIMKDADEMKHYSVVIRFGSLFEASTEIGNGILANPNHFLPLCDQALLDAEIYLLDEQSEEAKSDLIVKTRIHARVTALPVCPELHRSIFPRNDDIGSFLRLSGTIVRITSAKMLEYRRNYRCTKCKHNFIVKADYEQYYIIQTPNICRNPEGCNGTKIVPEKGIEQANYMDYQEIKIQEQVAKLTVGAIPRSMWVTLEDDLVDTCKPGDDIVVCGTVQRRWKPFSDGNRSDIDLVFKANHLEVCNDQRSSILITQETHDEFAEFWRRNSHQPLVARNLILQSFCPQVYGLYLVKLAIAVVLTGGVPHQDDSGCRVRGESHLLLVGDPGTGKSHLLRFAAKLCPRSVMTTGVGTTTAGLTVSAVRESGEWQLEAGALVLSDGGVCCIDEFNSIKAHDRTSIHEAMEQQTISVAKAGIVCKLSTKCTIIAATNPKGHYDPEQSINVNTALASPLLSRFDLVLVLLDSKNGEWDRLVSGYILQGKDPLKEYGINMGEKCEELWSIEKLQAYFCITKHLRPTFTENANIILRRYYQAQRKADTRNAARTTVRLLESLVRLAQAHARLMFREQVTVQDAIISISLVESSMQGAALLGEVNALHMSFPSNPMEAYYKQAQLILQQLDLKDIWEQELLVTKTINTQSGSKILNQTQHCLSSDEGSDSEGHTSSDEEKYEKQHAERLMPSVISHKFSFPSSKSLAVSQKLSEVLENIRHRKDQNACEAVDYAISHKVSRKRKRKSKDIRESIKQLKTHAITKNKNVSEDFLKLPIIPEDDAEAQTSDHVMLEEGNKTTKNISDLKTAFQFTKKCKAKLRHSQNSFSTVSLESDNNQISEVTSQDLSVSVSNGFKEITKSKGDNRNERLKEFNEGENYKNSRSSTDLVADLGTKSECKLKQKGLSDTPDEPCGVSNEKLVSDKSDNEQGNTSLQLNPPSNSVTNYNTARKKLQVFKFKKPTTNTETGLITVTPQNLPERDTNPKKSLAAYSDLINYGKSLSQSQNLFTNQGQLSAPSLPENNANGSDIHQFSSESISSANRGASEVDKKPTKSSRIDAFRDLINYGINLSVSQKSSEK</sequence>
<keyword evidence="6" id="KW-0227">DNA damage</keyword>
<feature type="region of interest" description="Disordered" evidence="17">
    <location>
        <begin position="918"/>
        <end position="960"/>
    </location>
</feature>
<feature type="compositionally biased region" description="Basic and acidic residues" evidence="17">
    <location>
        <begin position="1062"/>
        <end position="1073"/>
    </location>
</feature>
<dbReference type="Pfam" id="PF26066">
    <property type="entry name" value="MCM9_N"/>
    <property type="match status" value="1"/>
</dbReference>
<feature type="compositionally biased region" description="Basic and acidic residues" evidence="17">
    <location>
        <begin position="687"/>
        <end position="702"/>
    </location>
</feature>
<dbReference type="PRINTS" id="PR01657">
    <property type="entry name" value="MCMFAMILY"/>
</dbReference>
<evidence type="ECO:0000256" key="9">
    <source>
        <dbReference type="ARBA" id="ARBA00022840"/>
    </source>
</evidence>